<sequence>MSSRKERAETQRKKAQIANKQTEHDEGRRKVVGCLALGIGAIATGGIGLHELLDIGSNRETPSDNSEFIREIEKLLDINKGMSRTEIVRRYHYSSVTGAPGWMNNKWLNRGFVNTRNQLIRVKINSKGEPDFAFPDDKRLEIKDHKPLQSPVQEVFSFGNNYIAVYGTQFNIHAFASNTDLLQPFLEEYNSDSPASVNVLHLSFHPPGRLDFEPVIVGDPPIRPEFTNNKYGLSQNKMHLDTSQTPPDITILRNDIFINTLNILEDAGFWGIEGESFLTETLANEIVAQIETTHEAVDLQQQLQGTTSLASINEVAKNYQAQRNEAPSTLVGMLARIDSEWGEIFLRGKKYVAFTRFLVSQAETSQVT</sequence>
<proteinExistence type="predicted"/>
<comment type="caution">
    <text evidence="2">The sequence shown here is derived from an EMBL/GenBank/DDBJ whole genome shotgun (WGS) entry which is preliminary data.</text>
</comment>
<organism evidence="2 3">
    <name type="scientific">Candidatus Woesebacteria bacterium RBG_16_34_12</name>
    <dbReference type="NCBI Taxonomy" id="1802480"/>
    <lineage>
        <taxon>Bacteria</taxon>
        <taxon>Candidatus Woeseibacteriota</taxon>
    </lineage>
</organism>
<gene>
    <name evidence="2" type="ORF">A2Z22_04475</name>
</gene>
<evidence type="ECO:0000313" key="3">
    <source>
        <dbReference type="Proteomes" id="UP000177053"/>
    </source>
</evidence>
<dbReference type="Proteomes" id="UP000177053">
    <property type="component" value="Unassembled WGS sequence"/>
</dbReference>
<feature type="region of interest" description="Disordered" evidence="1">
    <location>
        <begin position="1"/>
        <end position="24"/>
    </location>
</feature>
<name>A0A1F7X9T0_9BACT</name>
<evidence type="ECO:0000313" key="2">
    <source>
        <dbReference type="EMBL" id="OGM11797.1"/>
    </source>
</evidence>
<reference evidence="2 3" key="1">
    <citation type="journal article" date="2016" name="Nat. Commun.">
        <title>Thousands of microbial genomes shed light on interconnected biogeochemical processes in an aquifer system.</title>
        <authorList>
            <person name="Anantharaman K."/>
            <person name="Brown C.T."/>
            <person name="Hug L.A."/>
            <person name="Sharon I."/>
            <person name="Castelle C.J."/>
            <person name="Probst A.J."/>
            <person name="Thomas B.C."/>
            <person name="Singh A."/>
            <person name="Wilkins M.J."/>
            <person name="Karaoz U."/>
            <person name="Brodie E.L."/>
            <person name="Williams K.H."/>
            <person name="Hubbard S.S."/>
            <person name="Banfield J.F."/>
        </authorList>
    </citation>
    <scope>NUCLEOTIDE SEQUENCE [LARGE SCALE GENOMIC DNA]</scope>
</reference>
<evidence type="ECO:0000256" key="1">
    <source>
        <dbReference type="SAM" id="MobiDB-lite"/>
    </source>
</evidence>
<protein>
    <submittedName>
        <fullName evidence="2">Uncharacterized protein</fullName>
    </submittedName>
</protein>
<feature type="compositionally biased region" description="Basic and acidic residues" evidence="1">
    <location>
        <begin position="1"/>
        <end position="12"/>
    </location>
</feature>
<dbReference type="AlphaFoldDB" id="A0A1F7X9T0"/>
<accession>A0A1F7X9T0</accession>
<dbReference type="EMBL" id="MGFS01000011">
    <property type="protein sequence ID" value="OGM11797.1"/>
    <property type="molecule type" value="Genomic_DNA"/>
</dbReference>